<dbReference type="Pfam" id="PF00226">
    <property type="entry name" value="DnaJ"/>
    <property type="match status" value="1"/>
</dbReference>
<dbReference type="EMBL" id="CAUJNA010000193">
    <property type="protein sequence ID" value="CAJ1373413.1"/>
    <property type="molecule type" value="Genomic_DNA"/>
</dbReference>
<reference evidence="3" key="1">
    <citation type="submission" date="2023-08" db="EMBL/GenBank/DDBJ databases">
        <authorList>
            <person name="Chen Y."/>
            <person name="Shah S."/>
            <person name="Dougan E. K."/>
            <person name="Thang M."/>
            <person name="Chan C."/>
        </authorList>
    </citation>
    <scope>NUCLEOTIDE SEQUENCE</scope>
</reference>
<dbReference type="InterPro" id="IPR036869">
    <property type="entry name" value="J_dom_sf"/>
</dbReference>
<evidence type="ECO:0000256" key="1">
    <source>
        <dbReference type="SAM" id="MobiDB-lite"/>
    </source>
</evidence>
<evidence type="ECO:0000313" key="4">
    <source>
        <dbReference type="Proteomes" id="UP001178507"/>
    </source>
</evidence>
<accession>A0AA36HSI4</accession>
<sequence>MFPGRPWNAGGASYPNFYGTYPAATAAAAVPTAPTAPTAPAAAYGYQYGQVRVPVVPLPHLPAPLLHSAHLPGLSVPGLRLPMHPHPGLGHVPGLAQHAIPAQATAIPQNIPPPSAKERTFEAKDESGKSFEDTIGEAKRRAEEARRNMEEEQRKAKSRRFDNESKGEERPPPTEEDKLQLQALLARFSTLDTKALAALDSLDVRDAVKALQELEQKGPGIRNPSAWICKTAQNVRERQGGKAPPPPQEEEKHELDIVDHYGALEVAEDADEKDIKKAYRKLVLKWHPDKHPEGRDQAEEKIRAINNAYETLSNATKRSTYDAQRQALLRQKRGQGPDMQAANLAPRQRIPREFMLQPIGFPDKFVRYASERAMSQCEVNSRADARLDGKGGLDQFVPFFRAAKLSLWWLPDVNNMCRIRALEARTRSSAGEKVVAGRPGGFNLGFEIEVGRDSDLKLMEAGKGELNDNVNFIVVSSPLYDHAFRFEAATKRGYFLAFRPPTSLRMIPYNGGPLPNKMVIDFTLVDFQAMFKFIDIEEVLRPVIEAKGGWVPLDQVKTDANVTAYFGNILQKPMWDDDDFQSYFEGHFEMWEFRTEGPAVRLRGVDERLGYALERVKDADEAAALVISAGEELKRLHWRYILPAFEALQRNASEEISCVVQRMEAHRRLLGAVGTMLQSEADFASLARLARLLQPLTEGHSAKDVAQRSLEASTALAKVVLARAKATESGQLADVVKLEDLKVILSLPGMSSCDSLARITSPPLSEAPLEKILELVSAAASSATPLAREVGHLALQKVSGFGASGSAVTSVVLALAHSGLLLDSCAALLGQRGPVLKAEELASAVAAIGEKGFEGPELVEACGHLGGLGLLPAPRLLGLALAATKSEAVAKVLHRSVVEAAVAATLDALEAVRLLLALTKPKNTGQVPEVPGPVWAQLLKKAADVVRPALPELPAAELIRLALAAKSHALEGKELLETVAKEALKRLAELPQAHLLLLTQGLISLGGRHPCLQQICGYWSEVLSEEATSSDNVSKRRKEMERGQSLSGDQVAKLAQVLEPITAAPWPRRKAMKFLPAACGLTRLDVGPALFQKLFKSITQRVQSLARSLPAASRAAILEQVKRGEGIGCWEPGRQKLRQALEKRSRSRKRSSSSSSSRRPRGRGRSSSRSRGSRSRRRR</sequence>
<dbReference type="CDD" id="cd06257">
    <property type="entry name" value="DnaJ"/>
    <property type="match status" value="1"/>
</dbReference>
<dbReference type="Proteomes" id="UP001178507">
    <property type="component" value="Unassembled WGS sequence"/>
</dbReference>
<evidence type="ECO:0000313" key="3">
    <source>
        <dbReference type="EMBL" id="CAJ1373413.1"/>
    </source>
</evidence>
<dbReference type="Gene3D" id="1.10.287.110">
    <property type="entry name" value="DnaJ domain"/>
    <property type="match status" value="1"/>
</dbReference>
<keyword evidence="4" id="KW-1185">Reference proteome</keyword>
<feature type="region of interest" description="Disordered" evidence="1">
    <location>
        <begin position="107"/>
        <end position="177"/>
    </location>
</feature>
<feature type="domain" description="J" evidence="2">
    <location>
        <begin position="259"/>
        <end position="325"/>
    </location>
</feature>
<dbReference type="SUPFAM" id="SSF46565">
    <property type="entry name" value="Chaperone J-domain"/>
    <property type="match status" value="1"/>
</dbReference>
<dbReference type="PANTHER" id="PTHR24074">
    <property type="entry name" value="CO-CHAPERONE PROTEIN DJLA"/>
    <property type="match status" value="1"/>
</dbReference>
<gene>
    <name evidence="3" type="ORF">EVOR1521_LOCUS3236</name>
</gene>
<feature type="region of interest" description="Disordered" evidence="1">
    <location>
        <begin position="1134"/>
        <end position="1179"/>
    </location>
</feature>
<evidence type="ECO:0000259" key="2">
    <source>
        <dbReference type="PROSITE" id="PS50076"/>
    </source>
</evidence>
<dbReference type="InterPro" id="IPR001623">
    <property type="entry name" value="DnaJ_domain"/>
</dbReference>
<feature type="compositionally biased region" description="Basic residues" evidence="1">
    <location>
        <begin position="1158"/>
        <end position="1179"/>
    </location>
</feature>
<name>A0AA36HSI4_9DINO</name>
<protein>
    <recommendedName>
        <fullName evidence="2">J domain-containing protein</fullName>
    </recommendedName>
</protein>
<proteinExistence type="predicted"/>
<feature type="compositionally biased region" description="Basic and acidic residues" evidence="1">
    <location>
        <begin position="116"/>
        <end position="177"/>
    </location>
</feature>
<dbReference type="InterPro" id="IPR050817">
    <property type="entry name" value="DjlA_DnaK_co-chaperone"/>
</dbReference>
<comment type="caution">
    <text evidence="3">The sequence shown here is derived from an EMBL/GenBank/DDBJ whole genome shotgun (WGS) entry which is preliminary data.</text>
</comment>
<organism evidence="3 4">
    <name type="scientific">Effrenium voratum</name>
    <dbReference type="NCBI Taxonomy" id="2562239"/>
    <lineage>
        <taxon>Eukaryota</taxon>
        <taxon>Sar</taxon>
        <taxon>Alveolata</taxon>
        <taxon>Dinophyceae</taxon>
        <taxon>Suessiales</taxon>
        <taxon>Symbiodiniaceae</taxon>
        <taxon>Effrenium</taxon>
    </lineage>
</organism>
<dbReference type="PROSITE" id="PS50076">
    <property type="entry name" value="DNAJ_2"/>
    <property type="match status" value="1"/>
</dbReference>
<dbReference type="SMART" id="SM00271">
    <property type="entry name" value="DnaJ"/>
    <property type="match status" value="1"/>
</dbReference>
<dbReference type="AlphaFoldDB" id="A0AA36HSI4"/>
<dbReference type="PRINTS" id="PR00625">
    <property type="entry name" value="JDOMAIN"/>
</dbReference>